<dbReference type="GO" id="GO:0005524">
    <property type="term" value="F:ATP binding"/>
    <property type="evidence" value="ECO:0007669"/>
    <property type="project" value="UniProtKB-KW"/>
</dbReference>
<evidence type="ECO:0000256" key="4">
    <source>
        <dbReference type="ARBA" id="ARBA00022741"/>
    </source>
</evidence>
<dbReference type="Gene3D" id="3.40.50.300">
    <property type="entry name" value="P-loop containing nucleotide triphosphate hydrolases"/>
    <property type="match status" value="1"/>
</dbReference>
<dbReference type="PROSITE" id="PS00675">
    <property type="entry name" value="SIGMA54_INTERACT_1"/>
    <property type="match status" value="1"/>
</dbReference>
<dbReference type="CDD" id="cd03293">
    <property type="entry name" value="ABC_NrtD_SsuB_transporters"/>
    <property type="match status" value="1"/>
</dbReference>
<dbReference type="SMART" id="SM00382">
    <property type="entry name" value="AAA"/>
    <property type="match status" value="1"/>
</dbReference>
<dbReference type="InterPro" id="IPR027417">
    <property type="entry name" value="P-loop_NTPase"/>
</dbReference>
<evidence type="ECO:0000256" key="1">
    <source>
        <dbReference type="ARBA" id="ARBA00005417"/>
    </source>
</evidence>
<comment type="caution">
    <text evidence="9">The sequence shown here is derived from an EMBL/GenBank/DDBJ whole genome shotgun (WGS) entry which is preliminary data.</text>
</comment>
<gene>
    <name evidence="9" type="ORF">MGN01_31210</name>
</gene>
<protein>
    <submittedName>
        <fullName evidence="9">Nitrate ABC transporter ATP-binding protein</fullName>
    </submittedName>
</protein>
<dbReference type="RefSeq" id="WP_147047718.1">
    <property type="nucleotide sequence ID" value="NZ_BJZV01000017.1"/>
</dbReference>
<evidence type="ECO:0000256" key="6">
    <source>
        <dbReference type="ARBA" id="ARBA00022967"/>
    </source>
</evidence>
<dbReference type="PROSITE" id="PS50893">
    <property type="entry name" value="ABC_TRANSPORTER_2"/>
    <property type="match status" value="1"/>
</dbReference>
<keyword evidence="10" id="KW-1185">Reference proteome</keyword>
<dbReference type="InterPro" id="IPR025662">
    <property type="entry name" value="Sigma_54_int_dom_ATP-bd_1"/>
</dbReference>
<accession>A0A512JMT6</accession>
<dbReference type="InterPro" id="IPR003593">
    <property type="entry name" value="AAA+_ATPase"/>
</dbReference>
<dbReference type="AlphaFoldDB" id="A0A512JMT6"/>
<keyword evidence="2" id="KW-0813">Transport</keyword>
<dbReference type="InterPro" id="IPR050166">
    <property type="entry name" value="ABC_transporter_ATP-bind"/>
</dbReference>
<dbReference type="PANTHER" id="PTHR42788">
    <property type="entry name" value="TAURINE IMPORT ATP-BINDING PROTEIN-RELATED"/>
    <property type="match status" value="1"/>
</dbReference>
<name>A0A512JMT6_9HYPH</name>
<dbReference type="Pfam" id="PF00005">
    <property type="entry name" value="ABC_tran"/>
    <property type="match status" value="1"/>
</dbReference>
<keyword evidence="5 9" id="KW-0067">ATP-binding</keyword>
<feature type="domain" description="ABC transporter" evidence="8">
    <location>
        <begin position="11"/>
        <end position="240"/>
    </location>
</feature>
<evidence type="ECO:0000313" key="9">
    <source>
        <dbReference type="EMBL" id="GEP11276.1"/>
    </source>
</evidence>
<comment type="similarity">
    <text evidence="1">Belongs to the ABC transporter superfamily.</text>
</comment>
<dbReference type="OrthoDB" id="9797536at2"/>
<dbReference type="SUPFAM" id="SSF52540">
    <property type="entry name" value="P-loop containing nucleoside triphosphate hydrolases"/>
    <property type="match status" value="1"/>
</dbReference>
<keyword evidence="6" id="KW-1278">Translocase</keyword>
<dbReference type="Proteomes" id="UP000321750">
    <property type="component" value="Unassembled WGS sequence"/>
</dbReference>
<keyword evidence="3" id="KW-1003">Cell membrane</keyword>
<evidence type="ECO:0000259" key="8">
    <source>
        <dbReference type="PROSITE" id="PS50893"/>
    </source>
</evidence>
<evidence type="ECO:0000313" key="10">
    <source>
        <dbReference type="Proteomes" id="UP000321750"/>
    </source>
</evidence>
<proteinExistence type="inferred from homology"/>
<evidence type="ECO:0000256" key="2">
    <source>
        <dbReference type="ARBA" id="ARBA00022448"/>
    </source>
</evidence>
<keyword evidence="4" id="KW-0547">Nucleotide-binding</keyword>
<dbReference type="InterPro" id="IPR003439">
    <property type="entry name" value="ABC_transporter-like_ATP-bd"/>
</dbReference>
<evidence type="ECO:0000256" key="5">
    <source>
        <dbReference type="ARBA" id="ARBA00022840"/>
    </source>
</evidence>
<dbReference type="EMBL" id="BJZV01000017">
    <property type="protein sequence ID" value="GEP11276.1"/>
    <property type="molecule type" value="Genomic_DNA"/>
</dbReference>
<evidence type="ECO:0000256" key="3">
    <source>
        <dbReference type="ARBA" id="ARBA00022475"/>
    </source>
</evidence>
<dbReference type="PROSITE" id="PS00211">
    <property type="entry name" value="ABC_TRANSPORTER_1"/>
    <property type="match status" value="1"/>
</dbReference>
<dbReference type="InterPro" id="IPR017871">
    <property type="entry name" value="ABC_transporter-like_CS"/>
</dbReference>
<organism evidence="9 10">
    <name type="scientific">Methylobacterium gnaphalii</name>
    <dbReference type="NCBI Taxonomy" id="1010610"/>
    <lineage>
        <taxon>Bacteria</taxon>
        <taxon>Pseudomonadati</taxon>
        <taxon>Pseudomonadota</taxon>
        <taxon>Alphaproteobacteria</taxon>
        <taxon>Hyphomicrobiales</taxon>
        <taxon>Methylobacteriaceae</taxon>
        <taxon>Methylobacterium</taxon>
    </lineage>
</organism>
<dbReference type="PANTHER" id="PTHR42788:SF17">
    <property type="entry name" value="ALIPHATIC SULFONATES IMPORT ATP-BINDING PROTEIN SSUB"/>
    <property type="match status" value="1"/>
</dbReference>
<keyword evidence="7" id="KW-0472">Membrane</keyword>
<evidence type="ECO:0000256" key="7">
    <source>
        <dbReference type="ARBA" id="ARBA00023136"/>
    </source>
</evidence>
<sequence>MNETKTTAPIIDIAGLSLAYERDGRRNVILQELDLAIPRGQFLVIVGESGVGKSTLLRVLIDLAKPSGGRVTLNTNPQTRTPMALVFQDARLLPWRRVLSNVAFGLERMGVAKRERCERAQAMLSLVGLGNLGGRWPHQLSGGQRQRVALARALAVEPEVLLMDEPFSALDSFTREGLQDEVQRIQQKTGKTVLFVTHDIDEAVYLADRVVVLAGAPGRIAADVTIDLPRPRQRRDAGLVEAARQLRSELSRRSADL</sequence>
<reference evidence="9 10" key="1">
    <citation type="submission" date="2019-07" db="EMBL/GenBank/DDBJ databases">
        <title>Whole genome shotgun sequence of Methylobacterium gnaphalii NBRC 107716.</title>
        <authorList>
            <person name="Hosoyama A."/>
            <person name="Uohara A."/>
            <person name="Ohji S."/>
            <person name="Ichikawa N."/>
        </authorList>
    </citation>
    <scope>NUCLEOTIDE SEQUENCE [LARGE SCALE GENOMIC DNA]</scope>
    <source>
        <strain evidence="9 10">NBRC 107716</strain>
    </source>
</reference>
<dbReference type="GO" id="GO:0016887">
    <property type="term" value="F:ATP hydrolysis activity"/>
    <property type="evidence" value="ECO:0007669"/>
    <property type="project" value="InterPro"/>
</dbReference>